<feature type="region of interest" description="Disordered" evidence="1">
    <location>
        <begin position="34"/>
        <end position="73"/>
    </location>
</feature>
<dbReference type="EMBL" id="JACJID010000004">
    <property type="protein sequence ID" value="MBA8928171.1"/>
    <property type="molecule type" value="Genomic_DNA"/>
</dbReference>
<evidence type="ECO:0000313" key="4">
    <source>
        <dbReference type="Proteomes" id="UP000517916"/>
    </source>
</evidence>
<evidence type="ECO:0000256" key="2">
    <source>
        <dbReference type="SAM" id="SignalP"/>
    </source>
</evidence>
<feature type="signal peptide" evidence="2">
    <location>
        <begin position="1"/>
        <end position="32"/>
    </location>
</feature>
<reference evidence="3 4" key="1">
    <citation type="submission" date="2020-08" db="EMBL/GenBank/DDBJ databases">
        <title>Genomic Encyclopedia of Archaeal and Bacterial Type Strains, Phase II (KMG-II): from individual species to whole genera.</title>
        <authorList>
            <person name="Goeker M."/>
        </authorList>
    </citation>
    <scope>NUCLEOTIDE SEQUENCE [LARGE SCALE GENOMIC DNA]</scope>
    <source>
        <strain evidence="3 4">DSM 43850</strain>
    </source>
</reference>
<keyword evidence="2" id="KW-0732">Signal</keyword>
<protein>
    <submittedName>
        <fullName evidence="3">Uncharacterized protein</fullName>
    </submittedName>
</protein>
<keyword evidence="4" id="KW-1185">Reference proteome</keyword>
<sequence>MSGRERGLSTVTVVTAALVAAGIAGTAAVAVAVASPSSGTTTQDNQQSSGTDTWSGGQLDSGGGQPHARTGGS</sequence>
<organism evidence="3 4">
    <name type="scientific">Kutzneria viridogrisea</name>
    <dbReference type="NCBI Taxonomy" id="47990"/>
    <lineage>
        <taxon>Bacteria</taxon>
        <taxon>Bacillati</taxon>
        <taxon>Actinomycetota</taxon>
        <taxon>Actinomycetes</taxon>
        <taxon>Pseudonocardiales</taxon>
        <taxon>Pseudonocardiaceae</taxon>
        <taxon>Kutzneria</taxon>
    </lineage>
</organism>
<feature type="compositionally biased region" description="Gly residues" evidence="1">
    <location>
        <begin position="59"/>
        <end position="73"/>
    </location>
</feature>
<dbReference type="RefSeq" id="WP_148309485.1">
    <property type="nucleotide sequence ID" value="NZ_BAAABQ010000030.1"/>
</dbReference>
<name>A0ABR6BMQ4_9PSEU</name>
<gene>
    <name evidence="3" type="ORF">BC739_005388</name>
</gene>
<evidence type="ECO:0000256" key="1">
    <source>
        <dbReference type="SAM" id="MobiDB-lite"/>
    </source>
</evidence>
<accession>A0ABR6BMQ4</accession>
<proteinExistence type="predicted"/>
<feature type="chain" id="PRO_5046621307" evidence="2">
    <location>
        <begin position="33"/>
        <end position="73"/>
    </location>
</feature>
<comment type="caution">
    <text evidence="3">The sequence shown here is derived from an EMBL/GenBank/DDBJ whole genome shotgun (WGS) entry which is preliminary data.</text>
</comment>
<dbReference type="Proteomes" id="UP000517916">
    <property type="component" value="Unassembled WGS sequence"/>
</dbReference>
<evidence type="ECO:0000313" key="3">
    <source>
        <dbReference type="EMBL" id="MBA8928171.1"/>
    </source>
</evidence>
<feature type="compositionally biased region" description="Polar residues" evidence="1">
    <location>
        <begin position="43"/>
        <end position="58"/>
    </location>
</feature>